<keyword evidence="2" id="KW-1185">Reference proteome</keyword>
<protein>
    <recommendedName>
        <fullName evidence="3">PAS domain-containing protein</fullName>
    </recommendedName>
</protein>
<dbReference type="EMBL" id="JAPWGY010000001">
    <property type="protein sequence ID" value="MCZ4279379.1"/>
    <property type="molecule type" value="Genomic_DNA"/>
</dbReference>
<organism evidence="1 2">
    <name type="scientific">Kiloniella laminariae</name>
    <dbReference type="NCBI Taxonomy" id="454162"/>
    <lineage>
        <taxon>Bacteria</taxon>
        <taxon>Pseudomonadati</taxon>
        <taxon>Pseudomonadota</taxon>
        <taxon>Alphaproteobacteria</taxon>
        <taxon>Rhodospirillales</taxon>
        <taxon>Kiloniellaceae</taxon>
        <taxon>Kiloniella</taxon>
    </lineage>
</organism>
<evidence type="ECO:0000313" key="2">
    <source>
        <dbReference type="Proteomes" id="UP001069802"/>
    </source>
</evidence>
<dbReference type="Proteomes" id="UP001069802">
    <property type="component" value="Unassembled WGS sequence"/>
</dbReference>
<comment type="caution">
    <text evidence="1">The sequence shown here is derived from an EMBL/GenBank/DDBJ whole genome shotgun (WGS) entry which is preliminary data.</text>
</comment>
<accession>A0ABT4LE53</accession>
<evidence type="ECO:0000313" key="1">
    <source>
        <dbReference type="EMBL" id="MCZ4279379.1"/>
    </source>
</evidence>
<dbReference type="RefSeq" id="WP_269421587.1">
    <property type="nucleotide sequence ID" value="NZ_JAPWGY010000001.1"/>
</dbReference>
<proteinExistence type="predicted"/>
<gene>
    <name evidence="1" type="ORF">O4H49_01235</name>
</gene>
<name>A0ABT4LE53_9PROT</name>
<evidence type="ECO:0008006" key="3">
    <source>
        <dbReference type="Google" id="ProtNLM"/>
    </source>
</evidence>
<sequence>MHQTVSLSGIQETNPVYVMASFYADMAGVALSRLMPPANHVDDTPGFTPPLWTSFDPLKVRKILPWIMVIQRVNTGPEGHVIKLEGERIIELSGINSMGKSLAEAFSGEIAEVKWQELDQVSRSRSVSFTRSPVPRENRAFIEIFRGCFPFCDEQGEISRFLVVVAPVKDDLA</sequence>
<reference evidence="1" key="1">
    <citation type="submission" date="2022-12" db="EMBL/GenBank/DDBJ databases">
        <title>Bacterial isolates from different developmental stages of Nematostella vectensis.</title>
        <authorList>
            <person name="Fraune S."/>
        </authorList>
    </citation>
    <scope>NUCLEOTIDE SEQUENCE</scope>
    <source>
        <strain evidence="1">G21630-S1</strain>
    </source>
</reference>